<dbReference type="GO" id="GO:0016791">
    <property type="term" value="F:phosphatase activity"/>
    <property type="evidence" value="ECO:0007669"/>
    <property type="project" value="TreeGrafter"/>
</dbReference>
<dbReference type="Proteomes" id="UP000192343">
    <property type="component" value="Unassembled WGS sequence"/>
</dbReference>
<feature type="binding site" evidence="4">
    <location>
        <position position="58"/>
    </location>
    <ligand>
        <name>substrate</name>
    </ligand>
</feature>
<feature type="binding site" evidence="4">
    <location>
        <begin position="8"/>
        <end position="15"/>
    </location>
    <ligand>
        <name>substrate</name>
    </ligand>
</feature>
<dbReference type="PANTHER" id="PTHR48100:SF1">
    <property type="entry name" value="HISTIDINE PHOSPHATASE FAMILY PROTEIN-RELATED"/>
    <property type="match status" value="1"/>
</dbReference>
<evidence type="ECO:0000256" key="3">
    <source>
        <dbReference type="PIRSR" id="PIRSR613078-1"/>
    </source>
</evidence>
<evidence type="ECO:0000313" key="5">
    <source>
        <dbReference type="EMBL" id="ORC34836.1"/>
    </source>
</evidence>
<feature type="active site" description="Proton donor/acceptor" evidence="3">
    <location>
        <position position="82"/>
    </location>
</feature>
<gene>
    <name evidence="5" type="ORF">B4O97_10890</name>
</gene>
<dbReference type="InterPro" id="IPR029033">
    <property type="entry name" value="His_PPase_superfam"/>
</dbReference>
<evidence type="ECO:0000313" key="6">
    <source>
        <dbReference type="Proteomes" id="UP000192343"/>
    </source>
</evidence>
<keyword evidence="1" id="KW-0324">Glycolysis</keyword>
<dbReference type="Pfam" id="PF00300">
    <property type="entry name" value="His_Phos_1"/>
    <property type="match status" value="1"/>
</dbReference>
<dbReference type="SUPFAM" id="SSF53254">
    <property type="entry name" value="Phosphoglycerate mutase-like"/>
    <property type="match status" value="1"/>
</dbReference>
<sequence length="209" mass="23922">MTELYILRHGETQWNTQQRFQGQADSPLTSEGERQARLLAERIAALSPSAVYTSDLGRAFSTARIIADECGLRPESDIRLRERNVGILTGLTFDHIRDGHADIWERYFEVDYIIPEGESLNQLLDRGRSFLRDIAAKHTHERIIAVSHGAFISTMLRHVLHIPHNAPRSFALYNCALNMLEYAQGAWRLRVLGDTSHLDRESRMLDEVQ</sequence>
<accession>A0A1Y1RX08</accession>
<dbReference type="Gene3D" id="3.40.50.1240">
    <property type="entry name" value="Phosphoglycerate mutase-like"/>
    <property type="match status" value="1"/>
</dbReference>
<dbReference type="EMBL" id="MWQY01000011">
    <property type="protein sequence ID" value="ORC34836.1"/>
    <property type="molecule type" value="Genomic_DNA"/>
</dbReference>
<dbReference type="OrthoDB" id="9781415at2"/>
<name>A0A1Y1RX08_9SPIO</name>
<dbReference type="InterPro" id="IPR013078">
    <property type="entry name" value="His_Pase_superF_clade-1"/>
</dbReference>
<feature type="active site" description="Tele-phosphohistidine intermediate" evidence="3">
    <location>
        <position position="9"/>
    </location>
</feature>
<evidence type="ECO:0008006" key="7">
    <source>
        <dbReference type="Google" id="ProtNLM"/>
    </source>
</evidence>
<dbReference type="RefSeq" id="WP_083050781.1">
    <property type="nucleotide sequence ID" value="NZ_MWQY01000011.1"/>
</dbReference>
<dbReference type="SMART" id="SM00855">
    <property type="entry name" value="PGAM"/>
    <property type="match status" value="1"/>
</dbReference>
<dbReference type="GO" id="GO:0005737">
    <property type="term" value="C:cytoplasm"/>
    <property type="evidence" value="ECO:0007669"/>
    <property type="project" value="TreeGrafter"/>
</dbReference>
<dbReference type="PANTHER" id="PTHR48100">
    <property type="entry name" value="BROAD-SPECIFICITY PHOSPHATASE YOR283W-RELATED"/>
    <property type="match status" value="1"/>
</dbReference>
<protein>
    <recommendedName>
        <fullName evidence="7">Histidine phosphatase family protein</fullName>
    </recommendedName>
</protein>
<dbReference type="CDD" id="cd07067">
    <property type="entry name" value="HP_PGM_like"/>
    <property type="match status" value="1"/>
</dbReference>
<reference evidence="5 6" key="1">
    <citation type="submission" date="2017-03" db="EMBL/GenBank/DDBJ databases">
        <title>Draft Genome sequence of Marispirochaeta sp. strain JC444.</title>
        <authorList>
            <person name="Shivani Y."/>
            <person name="Subhash Y."/>
            <person name="Sasikala C."/>
            <person name="Ramana C."/>
        </authorList>
    </citation>
    <scope>NUCLEOTIDE SEQUENCE [LARGE SCALE GENOMIC DNA]</scope>
    <source>
        <strain evidence="5 6">JC444</strain>
    </source>
</reference>
<dbReference type="PROSITE" id="PS00175">
    <property type="entry name" value="PG_MUTASE"/>
    <property type="match status" value="1"/>
</dbReference>
<keyword evidence="2" id="KW-0413">Isomerase</keyword>
<keyword evidence="6" id="KW-1185">Reference proteome</keyword>
<organism evidence="5 6">
    <name type="scientific">Marispirochaeta aestuarii</name>
    <dbReference type="NCBI Taxonomy" id="1963862"/>
    <lineage>
        <taxon>Bacteria</taxon>
        <taxon>Pseudomonadati</taxon>
        <taxon>Spirochaetota</taxon>
        <taxon>Spirochaetia</taxon>
        <taxon>Spirochaetales</taxon>
        <taxon>Spirochaetaceae</taxon>
        <taxon>Marispirochaeta</taxon>
    </lineage>
</organism>
<evidence type="ECO:0000256" key="1">
    <source>
        <dbReference type="ARBA" id="ARBA00023152"/>
    </source>
</evidence>
<comment type="caution">
    <text evidence="5">The sequence shown here is derived from an EMBL/GenBank/DDBJ whole genome shotgun (WGS) entry which is preliminary data.</text>
</comment>
<evidence type="ECO:0000256" key="4">
    <source>
        <dbReference type="PIRSR" id="PIRSR613078-2"/>
    </source>
</evidence>
<dbReference type="AlphaFoldDB" id="A0A1Y1RX08"/>
<dbReference type="InterPro" id="IPR050275">
    <property type="entry name" value="PGM_Phosphatase"/>
</dbReference>
<dbReference type="InterPro" id="IPR001345">
    <property type="entry name" value="PG/BPGM_mutase_AS"/>
</dbReference>
<dbReference type="STRING" id="1963862.B4O97_10890"/>
<evidence type="ECO:0000256" key="2">
    <source>
        <dbReference type="ARBA" id="ARBA00023235"/>
    </source>
</evidence>
<proteinExistence type="predicted"/>